<evidence type="ECO:0000256" key="10">
    <source>
        <dbReference type="SAM" id="Coils"/>
    </source>
</evidence>
<comment type="caution">
    <text evidence="13">The sequence shown here is derived from an EMBL/GenBank/DDBJ whole genome shotgun (WGS) entry which is preliminary data.</text>
</comment>
<evidence type="ECO:0000256" key="5">
    <source>
        <dbReference type="ARBA" id="ARBA00022824"/>
    </source>
</evidence>
<feature type="region of interest" description="Disordered" evidence="11">
    <location>
        <begin position="1020"/>
        <end position="1103"/>
    </location>
</feature>
<keyword evidence="3" id="KW-1003">Cell membrane</keyword>
<evidence type="ECO:0000256" key="4">
    <source>
        <dbReference type="ARBA" id="ARBA00022692"/>
    </source>
</evidence>
<dbReference type="Proteomes" id="UP001443914">
    <property type="component" value="Unassembled WGS sequence"/>
</dbReference>
<protein>
    <submittedName>
        <fullName evidence="13">Uncharacterized protein</fullName>
    </submittedName>
</protein>
<keyword evidence="5" id="KW-0256">Endoplasmic reticulum</keyword>
<feature type="compositionally biased region" description="Basic and acidic residues" evidence="11">
    <location>
        <begin position="1041"/>
        <end position="1103"/>
    </location>
</feature>
<evidence type="ECO:0000256" key="1">
    <source>
        <dbReference type="ARBA" id="ARBA00004162"/>
    </source>
</evidence>
<gene>
    <name evidence="13" type="ORF">RND81_13G018600</name>
</gene>
<feature type="coiled-coil region" evidence="10">
    <location>
        <begin position="774"/>
        <end position="801"/>
    </location>
</feature>
<dbReference type="GO" id="GO:0005886">
    <property type="term" value="C:plasma membrane"/>
    <property type="evidence" value="ECO:0007669"/>
    <property type="project" value="UniProtKB-SubCell"/>
</dbReference>
<evidence type="ECO:0000313" key="13">
    <source>
        <dbReference type="EMBL" id="KAK9667894.1"/>
    </source>
</evidence>
<evidence type="ECO:0000256" key="11">
    <source>
        <dbReference type="SAM" id="MobiDB-lite"/>
    </source>
</evidence>
<feature type="region of interest" description="Disordered" evidence="11">
    <location>
        <begin position="855"/>
        <end position="874"/>
    </location>
</feature>
<keyword evidence="6 12" id="KW-1133">Transmembrane helix</keyword>
<dbReference type="AlphaFoldDB" id="A0AAW1GXN8"/>
<feature type="compositionally biased region" description="Polar residues" evidence="11">
    <location>
        <begin position="696"/>
        <end position="719"/>
    </location>
</feature>
<feature type="transmembrane region" description="Helical" evidence="12">
    <location>
        <begin position="1234"/>
        <end position="1255"/>
    </location>
</feature>
<keyword evidence="4 12" id="KW-0812">Transmembrane</keyword>
<organism evidence="13 14">
    <name type="scientific">Saponaria officinalis</name>
    <name type="common">Common soapwort</name>
    <name type="synonym">Lychnis saponaria</name>
    <dbReference type="NCBI Taxonomy" id="3572"/>
    <lineage>
        <taxon>Eukaryota</taxon>
        <taxon>Viridiplantae</taxon>
        <taxon>Streptophyta</taxon>
        <taxon>Embryophyta</taxon>
        <taxon>Tracheophyta</taxon>
        <taxon>Spermatophyta</taxon>
        <taxon>Magnoliopsida</taxon>
        <taxon>eudicotyledons</taxon>
        <taxon>Gunneridae</taxon>
        <taxon>Pentapetalae</taxon>
        <taxon>Caryophyllales</taxon>
        <taxon>Caryophyllaceae</taxon>
        <taxon>Caryophylleae</taxon>
        <taxon>Saponaria</taxon>
    </lineage>
</organism>
<accession>A0AAW1GXN8</accession>
<feature type="region of interest" description="Disordered" evidence="11">
    <location>
        <begin position="696"/>
        <end position="720"/>
    </location>
</feature>
<name>A0AAW1GXN8_SAPOF</name>
<evidence type="ECO:0000256" key="7">
    <source>
        <dbReference type="ARBA" id="ARBA00023054"/>
    </source>
</evidence>
<evidence type="ECO:0000256" key="3">
    <source>
        <dbReference type="ARBA" id="ARBA00022475"/>
    </source>
</evidence>
<evidence type="ECO:0000256" key="9">
    <source>
        <dbReference type="ARBA" id="ARBA00038080"/>
    </source>
</evidence>
<dbReference type="InterPro" id="IPR055282">
    <property type="entry name" value="PPI1-4"/>
</dbReference>
<evidence type="ECO:0000256" key="12">
    <source>
        <dbReference type="SAM" id="Phobius"/>
    </source>
</evidence>
<reference evidence="13" key="1">
    <citation type="submission" date="2024-03" db="EMBL/GenBank/DDBJ databases">
        <title>WGS assembly of Saponaria officinalis var. Norfolk2.</title>
        <authorList>
            <person name="Jenkins J."/>
            <person name="Shu S."/>
            <person name="Grimwood J."/>
            <person name="Barry K."/>
            <person name="Goodstein D."/>
            <person name="Schmutz J."/>
            <person name="Leebens-Mack J."/>
            <person name="Osbourn A."/>
        </authorList>
    </citation>
    <scope>NUCLEOTIDE SEQUENCE [LARGE SCALE GENOMIC DNA]</scope>
    <source>
        <strain evidence="13">JIC</strain>
    </source>
</reference>
<evidence type="ECO:0000313" key="14">
    <source>
        <dbReference type="Proteomes" id="UP001443914"/>
    </source>
</evidence>
<keyword evidence="14" id="KW-1185">Reference proteome</keyword>
<feature type="compositionally biased region" description="Basic residues" evidence="11">
    <location>
        <begin position="1159"/>
        <end position="1168"/>
    </location>
</feature>
<feature type="compositionally biased region" description="Basic and acidic residues" evidence="11">
    <location>
        <begin position="865"/>
        <end position="874"/>
    </location>
</feature>
<dbReference type="GO" id="GO:0005789">
    <property type="term" value="C:endoplasmic reticulum membrane"/>
    <property type="evidence" value="ECO:0007669"/>
    <property type="project" value="UniProtKB-SubCell"/>
</dbReference>
<keyword evidence="8 12" id="KW-0472">Membrane</keyword>
<feature type="compositionally biased region" description="Basic and acidic residues" evidence="11">
    <location>
        <begin position="1143"/>
        <end position="1158"/>
    </location>
</feature>
<comment type="similarity">
    <text evidence="9">Belongs to the plant Proton pump-interactor protein family.</text>
</comment>
<proteinExistence type="inferred from homology"/>
<keyword evidence="7 10" id="KW-0175">Coiled coil</keyword>
<feature type="region of interest" description="Disordered" evidence="11">
    <location>
        <begin position="1143"/>
        <end position="1196"/>
    </location>
</feature>
<dbReference type="PANTHER" id="PTHR32219">
    <property type="entry name" value="RNA-BINDING PROTEIN YLMH-RELATED"/>
    <property type="match status" value="1"/>
</dbReference>
<evidence type="ECO:0000256" key="2">
    <source>
        <dbReference type="ARBA" id="ARBA00004389"/>
    </source>
</evidence>
<evidence type="ECO:0000256" key="6">
    <source>
        <dbReference type="ARBA" id="ARBA00022989"/>
    </source>
</evidence>
<sequence>MTVDTVVKIVESEKCGLDLSSYDDLNSSPTSIMNVNGGDVNDSDGFWLDDVTENRENGVVNVAELSVEDDKVNGDVGSESLENGVGVDREDLEVENEINEVEEVLEIGDNGTAYINGIASCSLDGDENSKDSVSDALESAAVEALDSSSCSTVVNNVHDAPEPSEIESRVDTAAMEVPESEPAAEHHIVPPLENGFEIQRTEIQVQKPELSENNDGIHAVEVPVTELESAVYLVTDSKPLETLVIDQSVENGVADDVVSSEQLYDCKQQNLSPADGDDEKRDLIEAEQTIVEQGDVDSLADGGSQESVVSEAAACELGQAEDGEITDEIGLDLSSKPEETPEFQSLPNHSEGVHNLSDLESPGMENPVLGSVDQYDECLTESTFGTEYNGGVLTADTQLDTNDKSAVVSELERVYGDGEFEVMTISFGSLEFLSPFSHNDVEFQSNLQKTFTAVSTSTPANGVSLLHSWADFDQSDESLTESTFGDENNSAVLTDDSHLDTTDKSGVVSELARVYGDGESEVMTISFGSLEFVLSFSHNDINLQSDVQNTCTAVSTSTPANGVSLLHSWADSDQSDESLTKSTFGDEYNSEVLTDNSQSDTTDKSAVVSELERVDGDGKSEVIKMSFGSLDFVSPFSHKYVNLQSDVQNTCTAVSISTPEYNLYPENAVSLSHSRANSDISNLLNNDAASAQVVCSAQTTEDSASSMEGSETNPSNGPKQNADLVRSVYWLVKVPKGDVGGYREQLRQSEIDLEEKTVSRNAFQADCYKQQACCREFRNNLETAKSEAKSAQELVRAKKKEVDSAHSLINLAKNGVTVHDLDQTMHNLEYSLQHETHSLREERELVREIRQLTHQRQQFSANPQKQKEIQQARDQRDHALEQLKVLKKELEALKDNLFKADERVRTAQKKYDDENALLINLRHQVRSANDIRQEAYVRTMTLRKQLREKNATFYNAKRVAYNYTAAGEKDNLERHCANQVETFMELWNKNDKFRKDYIQCNMKHMLWKFGTLDGTQRGINEAPPSFRDVSDNIVNASSEVDSPKARDIEDESSNKEEQKKVTPVAEKSEVTEVSSKIEIEDDKEETKPTKEEEELARKAEQLRREEEAARLNEKRKLEEKAKAEEALEWKRRNAMKAEARAEFKAQKEAERKEKEREKRAKKKEKKRGLNLEIVENEPAQASEHLSKSVNEPEATEKPVIVAKAPRKASLKMKQLKTTNPVPPTLRNKSNRGLLHYWPCACILLLAIAFFFFGSFERIQTIKQRISGLLHR</sequence>
<dbReference type="EMBL" id="JBDFQZ010000013">
    <property type="protein sequence ID" value="KAK9667894.1"/>
    <property type="molecule type" value="Genomic_DNA"/>
</dbReference>
<evidence type="ECO:0000256" key="8">
    <source>
        <dbReference type="ARBA" id="ARBA00023136"/>
    </source>
</evidence>
<feature type="compositionally biased region" description="Polar residues" evidence="11">
    <location>
        <begin position="855"/>
        <end position="864"/>
    </location>
</feature>
<dbReference type="PANTHER" id="PTHR32219:SF3">
    <property type="entry name" value="CALPONIN-LIKE DOMAIN PROTEIN"/>
    <property type="match status" value="1"/>
</dbReference>
<comment type="subcellular location">
    <subcellularLocation>
        <location evidence="1">Cell membrane</location>
        <topology evidence="1">Single-pass membrane protein</topology>
    </subcellularLocation>
    <subcellularLocation>
        <location evidence="2">Endoplasmic reticulum membrane</location>
        <topology evidence="2">Single-pass membrane protein</topology>
    </subcellularLocation>
</comment>